<sequence>MKVLKQGGNAVDAAIAISYTLGVVEPYASGLGGGGGMLIVTKDGEKNFIDYRETAPNLSKNRMGDSGIPGFVAGMEFASEKYGSMSMKKLIEPSIHYAEKGFKVDQLLSSRLVTARYRIYSNKLGIFYPNGQAINSGKTLVQNTLAKTLKKIQKNGASAFYQGDIAREMSRATNFPLESIKNYTVEEHTPVEGEYEGYRVYTAPPPFSGVTLFQMLKKADSNKLYNKKKNLVEYITLMGEIQKLSYQDRIKNIGDPNFSNIEIDKLISSKYLSSMITNKNDLLFEEEHESTTHFVVMDKSGTTVSVTNTLSNFFGTGNYNQGFFLNNQLSNFSNAPNQIEPGKRARTFMSPTILEKKGKEIIGIGSPGGNRIPQILTTVIDSYIHSDSDLQTIVDESRFVFEKNNIYTEVPFATNVKEALTRKGYKVIQKYSPMFYGGVQALIRNEKENIITGAGDARREGTWKAHN</sequence>
<name>A0A9X9A2C2_BACCE</name>
<dbReference type="InterPro" id="IPR029055">
    <property type="entry name" value="Ntn_hydrolases_N"/>
</dbReference>
<dbReference type="Proteomes" id="UP000308444">
    <property type="component" value="Unassembled WGS sequence"/>
</dbReference>
<dbReference type="Gene3D" id="3.60.20.40">
    <property type="match status" value="1"/>
</dbReference>
<evidence type="ECO:0000256" key="1">
    <source>
        <dbReference type="ARBA" id="ARBA00009381"/>
    </source>
</evidence>
<dbReference type="PANTHER" id="PTHR43199">
    <property type="entry name" value="GLUTATHIONE HYDROLASE"/>
    <property type="match status" value="1"/>
</dbReference>
<dbReference type="GO" id="GO:0016740">
    <property type="term" value="F:transferase activity"/>
    <property type="evidence" value="ECO:0007669"/>
    <property type="project" value="UniProtKB-KW"/>
</dbReference>
<evidence type="ECO:0000256" key="4">
    <source>
        <dbReference type="ARBA" id="ARBA00023145"/>
    </source>
</evidence>
<organism evidence="5 6">
    <name type="scientific">Bacillus cereus</name>
    <dbReference type="NCBI Taxonomy" id="1396"/>
    <lineage>
        <taxon>Bacteria</taxon>
        <taxon>Bacillati</taxon>
        <taxon>Bacillota</taxon>
        <taxon>Bacilli</taxon>
        <taxon>Bacillales</taxon>
        <taxon>Bacillaceae</taxon>
        <taxon>Bacillus</taxon>
        <taxon>Bacillus cereus group</taxon>
    </lineage>
</organism>
<accession>A0A9X9A2C2</accession>
<dbReference type="GO" id="GO:0016787">
    <property type="term" value="F:hydrolase activity"/>
    <property type="evidence" value="ECO:0007669"/>
    <property type="project" value="UniProtKB-KW"/>
</dbReference>
<keyword evidence="2" id="KW-0808">Transferase</keyword>
<gene>
    <name evidence="5" type="ORF">FC695_36480</name>
</gene>
<dbReference type="PRINTS" id="PR01210">
    <property type="entry name" value="GGTRANSPTASE"/>
</dbReference>
<dbReference type="Gene3D" id="1.10.246.230">
    <property type="match status" value="1"/>
</dbReference>
<keyword evidence="4" id="KW-0865">Zymogen</keyword>
<evidence type="ECO:0000256" key="3">
    <source>
        <dbReference type="ARBA" id="ARBA00022801"/>
    </source>
</evidence>
<dbReference type="SUPFAM" id="SSF56235">
    <property type="entry name" value="N-terminal nucleophile aminohydrolases (Ntn hydrolases)"/>
    <property type="match status" value="1"/>
</dbReference>
<dbReference type="InterPro" id="IPR051792">
    <property type="entry name" value="GGT_bact"/>
</dbReference>
<evidence type="ECO:0000313" key="5">
    <source>
        <dbReference type="EMBL" id="TKI89144.1"/>
    </source>
</evidence>
<evidence type="ECO:0000256" key="2">
    <source>
        <dbReference type="ARBA" id="ARBA00022679"/>
    </source>
</evidence>
<keyword evidence="3" id="KW-0378">Hydrolase</keyword>
<comment type="similarity">
    <text evidence="1">Belongs to the gamma-glutamyltransferase family.</text>
</comment>
<proteinExistence type="inferred from homology"/>
<dbReference type="Pfam" id="PF01019">
    <property type="entry name" value="G_glu_transpept"/>
    <property type="match status" value="1"/>
</dbReference>
<protein>
    <submittedName>
        <fullName evidence="5">Capsular biosynthesis protein</fullName>
    </submittedName>
</protein>
<reference evidence="5 6" key="1">
    <citation type="journal article" date="2019" name="Environ. Microbiol.">
        <title>An active ?-lactamase is a part of an orchestrated cell wall stress resistance network of Bacillus subtilis and related rhizosphere species.</title>
        <authorList>
            <person name="Bucher T."/>
            <person name="Keren-Paz A."/>
            <person name="Hausser J."/>
            <person name="Olender T."/>
            <person name="Cytryn E."/>
            <person name="Kolodkin-Gal I."/>
        </authorList>
    </citation>
    <scope>NUCLEOTIDE SEQUENCE [LARGE SCALE GENOMIC DNA]</scope>
    <source>
        <strain evidence="5 6">I32</strain>
    </source>
</reference>
<dbReference type="InterPro" id="IPR043137">
    <property type="entry name" value="GGT_ssub_C"/>
</dbReference>
<comment type="caution">
    <text evidence="5">The sequence shown here is derived from an EMBL/GenBank/DDBJ whole genome shotgun (WGS) entry which is preliminary data.</text>
</comment>
<dbReference type="EMBL" id="SZOH01003795">
    <property type="protein sequence ID" value="TKI89144.1"/>
    <property type="molecule type" value="Genomic_DNA"/>
</dbReference>
<dbReference type="AlphaFoldDB" id="A0A9X9A2C2"/>
<dbReference type="PANTHER" id="PTHR43199:SF1">
    <property type="entry name" value="GLUTATHIONE HYDROLASE PROENZYME"/>
    <property type="match status" value="1"/>
</dbReference>
<evidence type="ECO:0000313" key="6">
    <source>
        <dbReference type="Proteomes" id="UP000308444"/>
    </source>
</evidence>